<dbReference type="GO" id="GO:0008381">
    <property type="term" value="F:mechanosensitive monoatomic ion channel activity"/>
    <property type="evidence" value="ECO:0007669"/>
    <property type="project" value="InterPro"/>
</dbReference>
<feature type="domain" description="Mechanosensitive ion channel transmembrane helices 2/3" evidence="11">
    <location>
        <begin position="97"/>
        <end position="133"/>
    </location>
</feature>
<keyword evidence="4 8" id="KW-0812">Transmembrane</keyword>
<dbReference type="InterPro" id="IPR049278">
    <property type="entry name" value="MS_channel_C"/>
</dbReference>
<evidence type="ECO:0000259" key="11">
    <source>
        <dbReference type="Pfam" id="PF21088"/>
    </source>
</evidence>
<evidence type="ECO:0000256" key="4">
    <source>
        <dbReference type="ARBA" id="ARBA00022692"/>
    </source>
</evidence>
<evidence type="ECO:0000259" key="9">
    <source>
        <dbReference type="Pfam" id="PF00924"/>
    </source>
</evidence>
<accession>D1CAS8</accession>
<reference evidence="12 13" key="2">
    <citation type="journal article" date="2010" name="Stand. Genomic Sci.">
        <title>Complete genome sequence of Desulfohalobium retbaense type strain (HR(100)).</title>
        <authorList>
            <person name="Spring S."/>
            <person name="Nolan M."/>
            <person name="Lapidus A."/>
            <person name="Glavina Del Rio T."/>
            <person name="Copeland A."/>
            <person name="Tice H."/>
            <person name="Cheng J.F."/>
            <person name="Lucas S."/>
            <person name="Land M."/>
            <person name="Chen F."/>
            <person name="Bruce D."/>
            <person name="Goodwin L."/>
            <person name="Pitluck S."/>
            <person name="Ivanova N."/>
            <person name="Mavromatis K."/>
            <person name="Mikhailova N."/>
            <person name="Pati A."/>
            <person name="Chen A."/>
            <person name="Palaniappan K."/>
            <person name="Hauser L."/>
            <person name="Chang Y.J."/>
            <person name="Jeffries C.D."/>
            <person name="Munk C."/>
            <person name="Kiss H."/>
            <person name="Chain P."/>
            <person name="Han C."/>
            <person name="Brettin T."/>
            <person name="Detter J.C."/>
            <person name="Schuler E."/>
            <person name="Goker M."/>
            <person name="Rohde M."/>
            <person name="Bristow J."/>
            <person name="Eisen J.A."/>
            <person name="Markowitz V."/>
            <person name="Hugenholtz P."/>
            <person name="Kyrpides N.C."/>
            <person name="Klenk H.P."/>
        </authorList>
    </citation>
    <scope>NUCLEOTIDE SEQUENCE [LARGE SCALE GENOMIC DNA]</scope>
    <source>
        <strain evidence="13">ATCC 49802 / DSM 20745 / S 6022</strain>
    </source>
</reference>
<dbReference type="RefSeq" id="WP_012873956.1">
    <property type="nucleotide sequence ID" value="NC_013524.1"/>
</dbReference>
<dbReference type="SUPFAM" id="SSF82861">
    <property type="entry name" value="Mechanosensitive channel protein MscS (YggB), transmembrane region"/>
    <property type="match status" value="1"/>
</dbReference>
<name>D1CAS8_SPHTD</name>
<evidence type="ECO:0000313" key="13">
    <source>
        <dbReference type="Proteomes" id="UP000002027"/>
    </source>
</evidence>
<keyword evidence="3" id="KW-1003">Cell membrane</keyword>
<dbReference type="InParanoid" id="D1CAS8"/>
<dbReference type="FunCoup" id="D1CAS8">
    <property type="interactions" value="22"/>
</dbReference>
<dbReference type="KEGG" id="sti:Sthe_3522"/>
<dbReference type="Gene3D" id="2.30.30.60">
    <property type="match status" value="1"/>
</dbReference>
<dbReference type="Proteomes" id="UP000002027">
    <property type="component" value="Chromosome 2"/>
</dbReference>
<dbReference type="GO" id="GO:0005886">
    <property type="term" value="C:plasma membrane"/>
    <property type="evidence" value="ECO:0007669"/>
    <property type="project" value="UniProtKB-SubCell"/>
</dbReference>
<dbReference type="FunFam" id="2.30.30.60:FF:000001">
    <property type="entry name" value="MscS Mechanosensitive ion channel"/>
    <property type="match status" value="1"/>
</dbReference>
<reference evidence="13" key="1">
    <citation type="submission" date="2009-11" db="EMBL/GenBank/DDBJ databases">
        <title>The complete chromosome 2 of Sphaerobacter thermophilus DSM 20745.</title>
        <authorList>
            <person name="Lucas S."/>
            <person name="Copeland A."/>
            <person name="Lapidus A."/>
            <person name="Glavina del Rio T."/>
            <person name="Dalin E."/>
            <person name="Tice H."/>
            <person name="Bruce D."/>
            <person name="Goodwin L."/>
            <person name="Pitluck S."/>
            <person name="Kyrpides N."/>
            <person name="Mavromatis K."/>
            <person name="Ivanova N."/>
            <person name="Mikhailova N."/>
            <person name="LaButti K.M."/>
            <person name="Clum A."/>
            <person name="Sun H.I."/>
            <person name="Brettin T."/>
            <person name="Detter J.C."/>
            <person name="Han C."/>
            <person name="Larimer F."/>
            <person name="Land M."/>
            <person name="Hauser L."/>
            <person name="Markowitz V."/>
            <person name="Cheng J.F."/>
            <person name="Hugenholtz P."/>
            <person name="Woyke T."/>
            <person name="Wu D."/>
            <person name="Steenblock K."/>
            <person name="Schneider S."/>
            <person name="Pukall R."/>
            <person name="Goeker M."/>
            <person name="Klenk H.P."/>
            <person name="Eisen J.A."/>
        </authorList>
    </citation>
    <scope>NUCLEOTIDE SEQUENCE [LARGE SCALE GENOMIC DNA]</scope>
    <source>
        <strain evidence="13">ATCC 49802 / DSM 20745 / S 6022</strain>
    </source>
</reference>
<dbReference type="InterPro" id="IPR006685">
    <property type="entry name" value="MscS_channel_2nd"/>
</dbReference>
<keyword evidence="6 8" id="KW-0472">Membrane</keyword>
<evidence type="ECO:0000313" key="12">
    <source>
        <dbReference type="EMBL" id="ACZ40921.1"/>
    </source>
</evidence>
<evidence type="ECO:0000256" key="8">
    <source>
        <dbReference type="SAM" id="Phobius"/>
    </source>
</evidence>
<feature type="transmembrane region" description="Helical" evidence="8">
    <location>
        <begin position="114"/>
        <end position="136"/>
    </location>
</feature>
<evidence type="ECO:0000256" key="5">
    <source>
        <dbReference type="ARBA" id="ARBA00022989"/>
    </source>
</evidence>
<evidence type="ECO:0000256" key="2">
    <source>
        <dbReference type="ARBA" id="ARBA00008017"/>
    </source>
</evidence>
<dbReference type="InterPro" id="IPR011066">
    <property type="entry name" value="MscS_channel_C_sf"/>
</dbReference>
<dbReference type="STRING" id="479434.Sthe_3522"/>
<comment type="subcellular location">
    <subcellularLocation>
        <location evidence="1">Cell membrane</location>
        <topology evidence="1">Multi-pass membrane protein</topology>
    </subcellularLocation>
</comment>
<dbReference type="HOGENOM" id="CLU_037945_8_2_0"/>
<dbReference type="InterPro" id="IPR023408">
    <property type="entry name" value="MscS_beta-dom_sf"/>
</dbReference>
<dbReference type="eggNOG" id="COG0668">
    <property type="taxonomic scope" value="Bacteria"/>
</dbReference>
<dbReference type="InterPro" id="IPR045276">
    <property type="entry name" value="YbiO_bact"/>
</dbReference>
<feature type="region of interest" description="Disordered" evidence="7">
    <location>
        <begin position="309"/>
        <end position="332"/>
    </location>
</feature>
<dbReference type="Gene3D" id="1.10.287.1260">
    <property type="match status" value="1"/>
</dbReference>
<dbReference type="Pfam" id="PF21082">
    <property type="entry name" value="MS_channel_3rd"/>
    <property type="match status" value="1"/>
</dbReference>
<organism evidence="12 13">
    <name type="scientific">Sphaerobacter thermophilus (strain ATCC 49802 / DSM 20745 / KCCM 41009 / NCIMB 13125 / S 6022)</name>
    <dbReference type="NCBI Taxonomy" id="479434"/>
    <lineage>
        <taxon>Bacteria</taxon>
        <taxon>Pseudomonadati</taxon>
        <taxon>Thermomicrobiota</taxon>
        <taxon>Thermomicrobia</taxon>
        <taxon>Sphaerobacterales</taxon>
        <taxon>Sphaerobacterineae</taxon>
        <taxon>Sphaerobacteraceae</taxon>
        <taxon>Sphaerobacter</taxon>
    </lineage>
</organism>
<gene>
    <name evidence="12" type="ordered locus">Sthe_3522</name>
</gene>
<evidence type="ECO:0000259" key="10">
    <source>
        <dbReference type="Pfam" id="PF21082"/>
    </source>
</evidence>
<evidence type="ECO:0000256" key="3">
    <source>
        <dbReference type="ARBA" id="ARBA00022475"/>
    </source>
</evidence>
<dbReference type="Pfam" id="PF21088">
    <property type="entry name" value="MS_channel_1st"/>
    <property type="match status" value="1"/>
</dbReference>
<protein>
    <submittedName>
        <fullName evidence="12">MscS Mechanosensitive ion channel</fullName>
    </submittedName>
</protein>
<dbReference type="PANTHER" id="PTHR30460:SF0">
    <property type="entry name" value="MODERATE CONDUCTANCE MECHANOSENSITIVE CHANNEL YBIO"/>
    <property type="match status" value="1"/>
</dbReference>
<sequence>MLIAPLVASAIDESVQEMSDRTDRFVALLLDLGTRAIGPAIQILMIVVLSLVLLRLLRSVVRRTVSRVMERADTPPRELASKANTLANVIESAGRMLILIVAGMMVLSRLGVNIAPLLASAGIAGIAIGLGAQSLIKDLIGGFFILFENQFGVGDVVQIGDASGVVEQLSLRRTGLRAIDGSFIVVPNGDIRTVTNMTKDWSRAVVDVAVPYDADLNKVIEILQGLVAGLDQDPVVGDAVLGPGEITGVEALESTQVKLRLLVKTKPMEQWRVQRELRRRIKDAFTDAGIGAPYPRSVTLFRPVDGDLGERLPIGDSPRTVEGDSLTDNGQR</sequence>
<dbReference type="PANTHER" id="PTHR30460">
    <property type="entry name" value="MODERATE CONDUCTANCE MECHANOSENSITIVE CHANNEL YBIO"/>
    <property type="match status" value="1"/>
</dbReference>
<dbReference type="SUPFAM" id="SSF50182">
    <property type="entry name" value="Sm-like ribonucleoproteins"/>
    <property type="match status" value="1"/>
</dbReference>
<dbReference type="Pfam" id="PF00924">
    <property type="entry name" value="MS_channel_2nd"/>
    <property type="match status" value="1"/>
</dbReference>
<dbReference type="InterPro" id="IPR049142">
    <property type="entry name" value="MS_channel_1st"/>
</dbReference>
<feature type="domain" description="Mechanosensitive ion channel MscS C-terminal" evidence="10">
    <location>
        <begin position="205"/>
        <end position="291"/>
    </location>
</feature>
<feature type="domain" description="Mechanosensitive ion channel MscS" evidence="9">
    <location>
        <begin position="135"/>
        <end position="198"/>
    </location>
</feature>
<evidence type="ECO:0000256" key="6">
    <source>
        <dbReference type="ARBA" id="ARBA00023136"/>
    </source>
</evidence>
<dbReference type="SUPFAM" id="SSF82689">
    <property type="entry name" value="Mechanosensitive channel protein MscS (YggB), C-terminal domain"/>
    <property type="match status" value="1"/>
</dbReference>
<dbReference type="Gene3D" id="3.30.70.100">
    <property type="match status" value="1"/>
</dbReference>
<evidence type="ECO:0000256" key="7">
    <source>
        <dbReference type="SAM" id="MobiDB-lite"/>
    </source>
</evidence>
<proteinExistence type="inferred from homology"/>
<evidence type="ECO:0000256" key="1">
    <source>
        <dbReference type="ARBA" id="ARBA00004651"/>
    </source>
</evidence>
<dbReference type="InterPro" id="IPR010920">
    <property type="entry name" value="LSM_dom_sf"/>
</dbReference>
<keyword evidence="13" id="KW-1185">Reference proteome</keyword>
<feature type="transmembrane region" description="Helical" evidence="8">
    <location>
        <begin position="36"/>
        <end position="57"/>
    </location>
</feature>
<dbReference type="InterPro" id="IPR011014">
    <property type="entry name" value="MscS_channel_TM-2"/>
</dbReference>
<keyword evidence="5 8" id="KW-1133">Transmembrane helix</keyword>
<dbReference type="EMBL" id="CP001824">
    <property type="protein sequence ID" value="ACZ40921.1"/>
    <property type="molecule type" value="Genomic_DNA"/>
</dbReference>
<comment type="similarity">
    <text evidence="2">Belongs to the MscS (TC 1.A.23) family.</text>
</comment>
<dbReference type="AlphaFoldDB" id="D1CAS8"/>